<dbReference type="AlphaFoldDB" id="A0ABD2NL53"/>
<dbReference type="Gene3D" id="2.60.40.10">
    <property type="entry name" value="Immunoglobulins"/>
    <property type="match status" value="1"/>
</dbReference>
<feature type="compositionally biased region" description="Basic and acidic residues" evidence="2">
    <location>
        <begin position="1002"/>
        <end position="1019"/>
    </location>
</feature>
<proteinExistence type="predicted"/>
<dbReference type="InterPro" id="IPR017868">
    <property type="entry name" value="Filamin/ABP280_repeat-like"/>
</dbReference>
<feature type="compositionally biased region" description="Polar residues" evidence="2">
    <location>
        <begin position="535"/>
        <end position="548"/>
    </location>
</feature>
<feature type="region of interest" description="Disordered" evidence="2">
    <location>
        <begin position="1002"/>
        <end position="1055"/>
    </location>
</feature>
<accession>A0ABD2NL53</accession>
<feature type="compositionally biased region" description="Basic residues" evidence="2">
    <location>
        <begin position="1036"/>
        <end position="1046"/>
    </location>
</feature>
<sequence length="1197" mass="136679">MEIWALQLQLVCCPSFSQREKLLRWASENLPCTWSSPLKTLSGGIPDLWKDGSLLCTLINIAVPGACPNPPKHWKKSPLHAQALAYKYFGLVPVFTEKDFSAPFSPTQERKFLTYLQDLQQAIKKHTFQSTPSSFSSDYLTKGMGLQTGEQHRKTTFYVYSNTVNSECKNIFVYIRGPYGTQGTATIPAFYNLNSIPVLNYLNKQFRASNKIMFKKEARKSFLKSIALDFTSFVNLDKKVLTNDIPILVEMEHDRAKVTYIPNNYGIFEINLITNGEYLNGSPFTVNIIENNMGRPDTFESTEKLLNDLPGIKKKRIISRFIDCVNEKIALDIPKTTFREKPILKTIASVSMVSDNENSTKSTTSIENFSEPLPRAVIQYESQSQLGEAFSLSEPRGKLQKICEDSIDNEIDSNQDKSYNEDVPENKSCERIDTENTKKLTKNTKFTNPLITVSFENNEALCLNLEEVGESNEFELENDFKNNLSNIPISTPKLNSCTNLGSLKDKSRKVCGTSRTSSLYMTEADSNKSEESNVHSENLSSKYSDKYSTQQAVTDLRENENLRNIEKHLTNNQAFTIRSLEIQNQNRPTSVVSPFLKMNNSRSEEKVPLPPRQNCRNEDKYKPLNEFFKNELPENSEKKLSFIFDEKELSRPEEVCESGLKVNAESISFSDEYTDSLEYNISDKEELESDKFLSGIQQKIKSMNNAYVETLNSVLLNRLKLQSESTKLIKDFVNTSNKLKTLNSNPLNQIEAINKFSTSSHSSIITSPICPTHIVQEVVPKKMLSFGSLSLSEKRKFFSRQASMSLPSSKDSSISEEENEDVSKQLSDEKHSLRVLSVIDTLKNSTINRNLNRTTSRSVPNISQSTNIISPNTVDRLDNSRSAFLKTRDYWKKISLENCSMNVSSSQHVNDIPTKKLARDRGDSLKYLSEFHRSADDLSSTSKINLKNKRMQKYRSLNQEDFTSTNFVSIEERKKLLLQERYEKENLGSRFLKKGTWRQKQLDVDSKEEEETRPKEKAVTEAIPSTLSTSFNQKTQKSKGALKKNPTKFQTDDNHVKPTSQFKRAITFFKNLEKGSSSKDSLKEKKIKSPKIRRYSLDFDNHKKQKSNVGGSLRLPKTLEKFSLTKIYFDIIENRGGSFKGRPNRKALSETLASLNTKSDTRPEENDSVDNIQYNMFLSRVKPKKRKSLRSVFDIYF</sequence>
<gene>
    <name evidence="3" type="ORF">HHI36_016772</name>
</gene>
<feature type="repeat" description="Filamin" evidence="1">
    <location>
        <begin position="131"/>
        <end position="288"/>
    </location>
</feature>
<reference evidence="3 4" key="1">
    <citation type="journal article" date="2021" name="BMC Biol.">
        <title>Horizontally acquired antibacterial genes associated with adaptive radiation of ladybird beetles.</title>
        <authorList>
            <person name="Li H.S."/>
            <person name="Tang X.F."/>
            <person name="Huang Y.H."/>
            <person name="Xu Z.Y."/>
            <person name="Chen M.L."/>
            <person name="Du X.Y."/>
            <person name="Qiu B.Y."/>
            <person name="Chen P.T."/>
            <person name="Zhang W."/>
            <person name="Slipinski A."/>
            <person name="Escalona H.E."/>
            <person name="Waterhouse R.M."/>
            <person name="Zwick A."/>
            <person name="Pang H."/>
        </authorList>
    </citation>
    <scope>NUCLEOTIDE SEQUENCE [LARGE SCALE GENOMIC DNA]</scope>
    <source>
        <strain evidence="3">SYSU2018</strain>
    </source>
</reference>
<dbReference type="SUPFAM" id="SSF47576">
    <property type="entry name" value="Calponin-homology domain, CH-domain"/>
    <property type="match status" value="1"/>
</dbReference>
<feature type="region of interest" description="Disordered" evidence="2">
    <location>
        <begin position="805"/>
        <end position="827"/>
    </location>
</feature>
<dbReference type="InterPro" id="IPR014756">
    <property type="entry name" value="Ig_E-set"/>
</dbReference>
<comment type="caution">
    <text evidence="3">The sequence shown here is derived from an EMBL/GenBank/DDBJ whole genome shotgun (WGS) entry which is preliminary data.</text>
</comment>
<evidence type="ECO:0000256" key="2">
    <source>
        <dbReference type="SAM" id="MobiDB-lite"/>
    </source>
</evidence>
<dbReference type="Gene3D" id="1.10.418.10">
    <property type="entry name" value="Calponin-like domain"/>
    <property type="match status" value="1"/>
</dbReference>
<feature type="region of interest" description="Disordered" evidence="2">
    <location>
        <begin position="522"/>
        <end position="548"/>
    </location>
</feature>
<dbReference type="EMBL" id="JABFTP020000124">
    <property type="protein sequence ID" value="KAL3279259.1"/>
    <property type="molecule type" value="Genomic_DNA"/>
</dbReference>
<dbReference type="InterPro" id="IPR013783">
    <property type="entry name" value="Ig-like_fold"/>
</dbReference>
<keyword evidence="4" id="KW-1185">Reference proteome</keyword>
<dbReference type="SUPFAM" id="SSF81296">
    <property type="entry name" value="E set domains"/>
    <property type="match status" value="1"/>
</dbReference>
<name>A0ABD2NL53_9CUCU</name>
<dbReference type="Proteomes" id="UP001516400">
    <property type="component" value="Unassembled WGS sequence"/>
</dbReference>
<protein>
    <submittedName>
        <fullName evidence="3">Uncharacterized protein</fullName>
    </submittedName>
</protein>
<evidence type="ECO:0000256" key="1">
    <source>
        <dbReference type="PROSITE-ProRule" id="PRU00087"/>
    </source>
</evidence>
<feature type="compositionally biased region" description="Polar residues" evidence="2">
    <location>
        <begin position="1023"/>
        <end position="1035"/>
    </location>
</feature>
<evidence type="ECO:0000313" key="3">
    <source>
        <dbReference type="EMBL" id="KAL3279259.1"/>
    </source>
</evidence>
<dbReference type="InterPro" id="IPR036872">
    <property type="entry name" value="CH_dom_sf"/>
</dbReference>
<feature type="compositionally biased region" description="Basic and acidic residues" evidence="2">
    <location>
        <begin position="525"/>
        <end position="534"/>
    </location>
</feature>
<organism evidence="3 4">
    <name type="scientific">Cryptolaemus montrouzieri</name>
    <dbReference type="NCBI Taxonomy" id="559131"/>
    <lineage>
        <taxon>Eukaryota</taxon>
        <taxon>Metazoa</taxon>
        <taxon>Ecdysozoa</taxon>
        <taxon>Arthropoda</taxon>
        <taxon>Hexapoda</taxon>
        <taxon>Insecta</taxon>
        <taxon>Pterygota</taxon>
        <taxon>Neoptera</taxon>
        <taxon>Endopterygota</taxon>
        <taxon>Coleoptera</taxon>
        <taxon>Polyphaga</taxon>
        <taxon>Cucujiformia</taxon>
        <taxon>Coccinelloidea</taxon>
        <taxon>Coccinellidae</taxon>
        <taxon>Scymninae</taxon>
        <taxon>Scymnini</taxon>
        <taxon>Cryptolaemus</taxon>
    </lineage>
</organism>
<dbReference type="PROSITE" id="PS50194">
    <property type="entry name" value="FILAMIN_REPEAT"/>
    <property type="match status" value="1"/>
</dbReference>
<evidence type="ECO:0000313" key="4">
    <source>
        <dbReference type="Proteomes" id="UP001516400"/>
    </source>
</evidence>